<proteinExistence type="predicted"/>
<dbReference type="AlphaFoldDB" id="A0A1W0A1K8"/>
<sequence>MPPKKARKSMCLRGCGDIGIEEYKGICLDCYTKETLLRDRIPLPPTIKQQQAPKISKSAEIEQWQNFKSVPRELSGKIVVDDEVASFASKVTTTHENNLKLQQYMMASDAGEEVDHITWCKNQPNNFTPT</sequence>
<dbReference type="Proteomes" id="UP000243217">
    <property type="component" value="Unassembled WGS sequence"/>
</dbReference>
<comment type="caution">
    <text evidence="1">The sequence shown here is derived from an EMBL/GenBank/DDBJ whole genome shotgun (WGS) entry which is preliminary data.</text>
</comment>
<reference evidence="1 2" key="1">
    <citation type="journal article" date="2014" name="Genome Biol. Evol.">
        <title>The secreted proteins of Achlya hypogyna and Thraustotheca clavata identify the ancestral oomycete secretome and reveal gene acquisitions by horizontal gene transfer.</title>
        <authorList>
            <person name="Misner I."/>
            <person name="Blouin N."/>
            <person name="Leonard G."/>
            <person name="Richards T.A."/>
            <person name="Lane C.E."/>
        </authorList>
    </citation>
    <scope>NUCLEOTIDE SEQUENCE [LARGE SCALE GENOMIC DNA]</scope>
    <source>
        <strain evidence="1 2">ATCC 34112</strain>
    </source>
</reference>
<feature type="non-terminal residue" evidence="1">
    <location>
        <position position="130"/>
    </location>
</feature>
<organism evidence="1 2">
    <name type="scientific">Thraustotheca clavata</name>
    <dbReference type="NCBI Taxonomy" id="74557"/>
    <lineage>
        <taxon>Eukaryota</taxon>
        <taxon>Sar</taxon>
        <taxon>Stramenopiles</taxon>
        <taxon>Oomycota</taxon>
        <taxon>Saprolegniomycetes</taxon>
        <taxon>Saprolegniales</taxon>
        <taxon>Achlyaceae</taxon>
        <taxon>Thraustotheca</taxon>
    </lineage>
</organism>
<gene>
    <name evidence="1" type="ORF">THRCLA_20980</name>
</gene>
<evidence type="ECO:0000313" key="2">
    <source>
        <dbReference type="Proteomes" id="UP000243217"/>
    </source>
</evidence>
<name>A0A1W0A1K8_9STRA</name>
<protein>
    <recommendedName>
        <fullName evidence="3">A20-type domain-containing protein</fullName>
    </recommendedName>
</protein>
<accession>A0A1W0A1K8</accession>
<dbReference type="OrthoDB" id="76157at2759"/>
<evidence type="ECO:0008006" key="3">
    <source>
        <dbReference type="Google" id="ProtNLM"/>
    </source>
</evidence>
<evidence type="ECO:0000313" key="1">
    <source>
        <dbReference type="EMBL" id="OQS04071.1"/>
    </source>
</evidence>
<keyword evidence="2" id="KW-1185">Reference proteome</keyword>
<dbReference type="EMBL" id="JNBS01000684">
    <property type="protein sequence ID" value="OQS04071.1"/>
    <property type="molecule type" value="Genomic_DNA"/>
</dbReference>